<protein>
    <submittedName>
        <fullName evidence="2">Uncharacterized protein</fullName>
    </submittedName>
</protein>
<proteinExistence type="predicted"/>
<keyword evidence="3" id="KW-1185">Reference proteome</keyword>
<accession>A0A318YZI4</accession>
<dbReference type="EMBL" id="KZ821301">
    <property type="protein sequence ID" value="PYH40116.1"/>
    <property type="molecule type" value="Genomic_DNA"/>
</dbReference>
<evidence type="ECO:0000313" key="3">
    <source>
        <dbReference type="Proteomes" id="UP000248349"/>
    </source>
</evidence>
<evidence type="ECO:0000256" key="1">
    <source>
        <dbReference type="SAM" id="SignalP"/>
    </source>
</evidence>
<dbReference type="Proteomes" id="UP000248349">
    <property type="component" value="Unassembled WGS sequence"/>
</dbReference>
<name>A0A318YZI4_9EURO</name>
<feature type="chain" id="PRO_5016309134" evidence="1">
    <location>
        <begin position="16"/>
        <end position="58"/>
    </location>
</feature>
<gene>
    <name evidence="2" type="ORF">BP01DRAFT_351976</name>
</gene>
<dbReference type="RefSeq" id="XP_025426098.1">
    <property type="nucleotide sequence ID" value="XM_025573866.1"/>
</dbReference>
<dbReference type="OrthoDB" id="550558at2759"/>
<organism evidence="2 3">
    <name type="scientific">Aspergillus saccharolyticus JOP 1030-1</name>
    <dbReference type="NCBI Taxonomy" id="1450539"/>
    <lineage>
        <taxon>Eukaryota</taxon>
        <taxon>Fungi</taxon>
        <taxon>Dikarya</taxon>
        <taxon>Ascomycota</taxon>
        <taxon>Pezizomycotina</taxon>
        <taxon>Eurotiomycetes</taxon>
        <taxon>Eurotiomycetidae</taxon>
        <taxon>Eurotiales</taxon>
        <taxon>Aspergillaceae</taxon>
        <taxon>Aspergillus</taxon>
        <taxon>Aspergillus subgen. Circumdati</taxon>
    </lineage>
</organism>
<dbReference type="GeneID" id="37075094"/>
<reference evidence="2 3" key="1">
    <citation type="submission" date="2016-12" db="EMBL/GenBank/DDBJ databases">
        <title>The genomes of Aspergillus section Nigri reveals drivers in fungal speciation.</title>
        <authorList>
            <consortium name="DOE Joint Genome Institute"/>
            <person name="Vesth T.C."/>
            <person name="Nybo J."/>
            <person name="Theobald S."/>
            <person name="Brandl J."/>
            <person name="Frisvad J.C."/>
            <person name="Nielsen K.F."/>
            <person name="Lyhne E.K."/>
            <person name="Kogle M.E."/>
            <person name="Kuo A."/>
            <person name="Riley R."/>
            <person name="Clum A."/>
            <person name="Nolan M."/>
            <person name="Lipzen A."/>
            <person name="Salamov A."/>
            <person name="Henrissat B."/>
            <person name="Wiebenga A."/>
            <person name="De Vries R.P."/>
            <person name="Grigoriev I.V."/>
            <person name="Mortensen U.H."/>
            <person name="Andersen M.R."/>
            <person name="Baker S.E."/>
        </authorList>
    </citation>
    <scope>NUCLEOTIDE SEQUENCE [LARGE SCALE GENOMIC DNA]</scope>
    <source>
        <strain evidence="2 3">JOP 1030-1</strain>
    </source>
</reference>
<sequence>MTIAIILVVTHYASLLQTTSSPQHAQNPWSVAFGTDILSQTPEGVKEGGVRVVSNQRG</sequence>
<keyword evidence="1" id="KW-0732">Signal</keyword>
<feature type="signal peptide" evidence="1">
    <location>
        <begin position="1"/>
        <end position="15"/>
    </location>
</feature>
<dbReference type="AlphaFoldDB" id="A0A318YZI4"/>
<evidence type="ECO:0000313" key="2">
    <source>
        <dbReference type="EMBL" id="PYH40116.1"/>
    </source>
</evidence>